<dbReference type="GO" id="GO:0008137">
    <property type="term" value="F:NADH dehydrogenase (ubiquinone) activity"/>
    <property type="evidence" value="ECO:0007669"/>
    <property type="project" value="UniProtKB-EC"/>
</dbReference>
<evidence type="ECO:0000256" key="13">
    <source>
        <dbReference type="ARBA" id="ARBA00023075"/>
    </source>
</evidence>
<evidence type="ECO:0000256" key="1">
    <source>
        <dbReference type="ARBA" id="ARBA00004448"/>
    </source>
</evidence>
<dbReference type="GO" id="GO:0005743">
    <property type="term" value="C:mitochondrial inner membrane"/>
    <property type="evidence" value="ECO:0007669"/>
    <property type="project" value="UniProtKB-SubCell"/>
</dbReference>
<evidence type="ECO:0000256" key="14">
    <source>
        <dbReference type="ARBA" id="ARBA00023128"/>
    </source>
</evidence>
<dbReference type="EMBL" id="KY244019">
    <property type="protein sequence ID" value="APQ42947.1"/>
    <property type="molecule type" value="Genomic_DNA"/>
</dbReference>
<feature type="transmembrane region" description="Helical" evidence="17">
    <location>
        <begin position="12"/>
        <end position="36"/>
    </location>
</feature>
<evidence type="ECO:0000256" key="11">
    <source>
        <dbReference type="ARBA" id="ARBA00022989"/>
    </source>
</evidence>
<keyword evidence="11 17" id="KW-1133">Transmembrane helix</keyword>
<gene>
    <name evidence="19" type="primary">nad2</name>
</gene>
<accession>A0A1L6BZW3</accession>
<feature type="transmembrane region" description="Helical" evidence="17">
    <location>
        <begin position="127"/>
        <end position="154"/>
    </location>
</feature>
<feature type="transmembrane region" description="Helical" evidence="17">
    <location>
        <begin position="99"/>
        <end position="120"/>
    </location>
</feature>
<dbReference type="PANTHER" id="PTHR46552">
    <property type="entry name" value="NADH-UBIQUINONE OXIDOREDUCTASE CHAIN 2"/>
    <property type="match status" value="1"/>
</dbReference>
<evidence type="ECO:0000256" key="8">
    <source>
        <dbReference type="ARBA" id="ARBA00022792"/>
    </source>
</evidence>
<protein>
    <recommendedName>
        <fullName evidence="4 17">NADH-ubiquinone oxidoreductase chain 2</fullName>
        <ecNumber evidence="3 17">7.1.1.2</ecNumber>
    </recommendedName>
</protein>
<evidence type="ECO:0000259" key="18">
    <source>
        <dbReference type="Pfam" id="PF00361"/>
    </source>
</evidence>
<dbReference type="GO" id="GO:0006120">
    <property type="term" value="P:mitochondrial electron transport, NADH to ubiquinone"/>
    <property type="evidence" value="ECO:0007669"/>
    <property type="project" value="InterPro"/>
</dbReference>
<name>A0A1L6BZW3_9MOLL</name>
<keyword evidence="8 17" id="KW-0999">Mitochondrion inner membrane</keyword>
<evidence type="ECO:0000256" key="6">
    <source>
        <dbReference type="ARBA" id="ARBA00022660"/>
    </source>
</evidence>
<evidence type="ECO:0000256" key="3">
    <source>
        <dbReference type="ARBA" id="ARBA00012944"/>
    </source>
</evidence>
<keyword evidence="7 17" id="KW-0812">Transmembrane</keyword>
<evidence type="ECO:0000256" key="12">
    <source>
        <dbReference type="ARBA" id="ARBA00023027"/>
    </source>
</evidence>
<feature type="transmembrane region" description="Helical" evidence="17">
    <location>
        <begin position="261"/>
        <end position="280"/>
    </location>
</feature>
<evidence type="ECO:0000256" key="7">
    <source>
        <dbReference type="ARBA" id="ARBA00022692"/>
    </source>
</evidence>
<evidence type="ECO:0000256" key="4">
    <source>
        <dbReference type="ARBA" id="ARBA00021008"/>
    </source>
</evidence>
<dbReference type="PANTHER" id="PTHR46552:SF1">
    <property type="entry name" value="NADH-UBIQUINONE OXIDOREDUCTASE CHAIN 2"/>
    <property type="match status" value="1"/>
</dbReference>
<comment type="subcellular location">
    <subcellularLocation>
        <location evidence="1 17">Mitochondrion inner membrane</location>
        <topology evidence="1 17">Multi-pass membrane protein</topology>
    </subcellularLocation>
</comment>
<keyword evidence="15 17" id="KW-0472">Membrane</keyword>
<dbReference type="Pfam" id="PF00361">
    <property type="entry name" value="Proton_antipo_M"/>
    <property type="match status" value="1"/>
</dbReference>
<keyword evidence="9 17" id="KW-1278">Translocase</keyword>
<comment type="catalytic activity">
    <reaction evidence="16 17">
        <text>a ubiquinone + NADH + 5 H(+)(in) = a ubiquinol + NAD(+) + 4 H(+)(out)</text>
        <dbReference type="Rhea" id="RHEA:29091"/>
        <dbReference type="Rhea" id="RHEA-COMP:9565"/>
        <dbReference type="Rhea" id="RHEA-COMP:9566"/>
        <dbReference type="ChEBI" id="CHEBI:15378"/>
        <dbReference type="ChEBI" id="CHEBI:16389"/>
        <dbReference type="ChEBI" id="CHEBI:17976"/>
        <dbReference type="ChEBI" id="CHEBI:57540"/>
        <dbReference type="ChEBI" id="CHEBI:57945"/>
        <dbReference type="EC" id="7.1.1.2"/>
    </reaction>
</comment>
<dbReference type="AlphaFoldDB" id="A0A1L6BZW3"/>
<dbReference type="InterPro" id="IPR003917">
    <property type="entry name" value="NADH_UbQ_OxRdtase_chain2"/>
</dbReference>
<proteinExistence type="inferred from homology"/>
<feature type="transmembrane region" description="Helical" evidence="17">
    <location>
        <begin position="160"/>
        <end position="179"/>
    </location>
</feature>
<evidence type="ECO:0000256" key="2">
    <source>
        <dbReference type="ARBA" id="ARBA00007012"/>
    </source>
</evidence>
<keyword evidence="10 17" id="KW-0249">Electron transport</keyword>
<evidence type="ECO:0000256" key="10">
    <source>
        <dbReference type="ARBA" id="ARBA00022982"/>
    </source>
</evidence>
<evidence type="ECO:0000313" key="19">
    <source>
        <dbReference type="EMBL" id="APQ42947.1"/>
    </source>
</evidence>
<keyword evidence="12 17" id="KW-0520">NAD</keyword>
<geneLocation type="mitochondrion" evidence="19"/>
<comment type="function">
    <text evidence="17">Core subunit of the mitochondrial membrane respiratory chain NADH dehydrogenase (Complex I) which catalyzes electron transfer from NADH through the respiratory chain, using ubiquinone as an electron acceptor. Essential for the catalytic activity and assembly of complex I.</text>
</comment>
<keyword evidence="14 17" id="KW-0496">Mitochondrion</keyword>
<evidence type="ECO:0000256" key="15">
    <source>
        <dbReference type="ARBA" id="ARBA00023136"/>
    </source>
</evidence>
<evidence type="ECO:0000256" key="9">
    <source>
        <dbReference type="ARBA" id="ARBA00022967"/>
    </source>
</evidence>
<reference evidence="19" key="1">
    <citation type="journal article" date="2016" name="BMC Evol. Biol.">
        <title>Monoplacophoran mitochondrial genomes: convergent gene arrangements and little phylogenetic signal.</title>
        <authorList>
            <person name="Stoger I."/>
            <person name="Kocot K.M."/>
            <person name="Poustka A.J."/>
            <person name="Wilson N.G."/>
            <person name="Ivanov D."/>
            <person name="Halanych K.M."/>
            <person name="Schrodl M."/>
        </authorList>
    </citation>
    <scope>NUCLEOTIDE SEQUENCE</scope>
</reference>
<feature type="transmembrane region" description="Helical" evidence="17">
    <location>
        <begin position="48"/>
        <end position="68"/>
    </location>
</feature>
<comment type="similarity">
    <text evidence="2 17">Belongs to the complex I subunit 2 family.</text>
</comment>
<dbReference type="InterPro" id="IPR001750">
    <property type="entry name" value="ND/Mrp_TM"/>
</dbReference>
<dbReference type="EC" id="7.1.1.2" evidence="3 17"/>
<evidence type="ECO:0000256" key="17">
    <source>
        <dbReference type="RuleBase" id="RU003403"/>
    </source>
</evidence>
<dbReference type="PRINTS" id="PR01436">
    <property type="entry name" value="NADHDHGNASE2"/>
</dbReference>
<feature type="domain" description="NADH:quinone oxidoreductase/Mrp antiporter transmembrane" evidence="18">
    <location>
        <begin position="12"/>
        <end position="258"/>
    </location>
</feature>
<keyword evidence="5" id="KW-0813">Transport</keyword>
<keyword evidence="13 17" id="KW-0830">Ubiquinone</keyword>
<organism evidence="19">
    <name type="scientific">Vema ewingi</name>
    <dbReference type="NCBI Taxonomy" id="1930079"/>
    <lineage>
        <taxon>Eukaryota</taxon>
        <taxon>Metazoa</taxon>
        <taxon>Spiralia</taxon>
        <taxon>Lophotrochozoa</taxon>
        <taxon>Mollusca</taxon>
        <taxon>Monoplacophora</taxon>
        <taxon>Tryblidiida</taxon>
        <taxon>Neopilinidae</taxon>
        <taxon>Vema</taxon>
    </lineage>
</organism>
<feature type="transmembrane region" description="Helical" evidence="17">
    <location>
        <begin position="186"/>
        <end position="208"/>
    </location>
</feature>
<sequence length="333" mass="36947">MMLIGSWEAICSAHWVCVWLGLEINMIGFIPIMVYSGGFREIESGMKYFLVQSLASGLMLFGGLGLYWKCSGLEVYLSTDYQSLLICVSMLLKMGVAPFHFWLPSVVGGTGWASCFLLLTWQKIAPLFFFCSYLSFYFGYFGLVVIASALFGGIGGMNQTSLRGVLVYSSVVHMGWLMLSCKCGMFFVYLYYGMYVLGVCWIFALVGFNVLHEVGESYNFYGGNWWQQLLMMISLLSLGGLPPFTGFFAKLFVIIGGGEELLGLSLICILGSVLSLYYYLSLFFSVSFSSNSGAQGSMKWGGMRWVEKSAHLIWVVVIPFGMILGFWVQLGGG</sequence>
<dbReference type="InterPro" id="IPR050175">
    <property type="entry name" value="Complex_I_Subunit_2"/>
</dbReference>
<evidence type="ECO:0000256" key="16">
    <source>
        <dbReference type="ARBA" id="ARBA00049551"/>
    </source>
</evidence>
<evidence type="ECO:0000256" key="5">
    <source>
        <dbReference type="ARBA" id="ARBA00022448"/>
    </source>
</evidence>
<keyword evidence="6 17" id="KW-0679">Respiratory chain</keyword>
<feature type="transmembrane region" description="Helical" evidence="17">
    <location>
        <begin position="312"/>
        <end position="330"/>
    </location>
</feature>
<feature type="transmembrane region" description="Helical" evidence="17">
    <location>
        <begin position="228"/>
        <end position="249"/>
    </location>
</feature>